<dbReference type="OrthoDB" id="6022054at2759"/>
<proteinExistence type="predicted"/>
<comment type="caution">
    <text evidence="3">The sequence shown here is derived from an EMBL/GenBank/DDBJ whole genome shotgun (WGS) entry which is preliminary data.</text>
</comment>
<keyword evidence="1" id="KW-0175">Coiled coil</keyword>
<dbReference type="GO" id="GO:0033596">
    <property type="term" value="C:TSC1-TSC2 complex"/>
    <property type="evidence" value="ECO:0007669"/>
    <property type="project" value="TreeGrafter"/>
</dbReference>
<feature type="compositionally biased region" description="Low complexity" evidence="2">
    <location>
        <begin position="1120"/>
        <end position="1132"/>
    </location>
</feature>
<feature type="region of interest" description="Disordered" evidence="2">
    <location>
        <begin position="559"/>
        <end position="616"/>
    </location>
</feature>
<dbReference type="GO" id="GO:0008285">
    <property type="term" value="P:negative regulation of cell population proliferation"/>
    <property type="evidence" value="ECO:0007669"/>
    <property type="project" value="TreeGrafter"/>
</dbReference>
<dbReference type="PANTHER" id="PTHR15154">
    <property type="entry name" value="HAMARTIN"/>
    <property type="match status" value="1"/>
</dbReference>
<feature type="compositionally biased region" description="Polar residues" evidence="2">
    <location>
        <begin position="669"/>
        <end position="682"/>
    </location>
</feature>
<dbReference type="PANTHER" id="PTHR15154:SF2">
    <property type="entry name" value="HAMARTIN"/>
    <property type="match status" value="1"/>
</dbReference>
<dbReference type="InterPro" id="IPR007483">
    <property type="entry name" value="Hamartin"/>
</dbReference>
<dbReference type="OMA" id="NRMASYS"/>
<dbReference type="GO" id="GO:0051726">
    <property type="term" value="P:regulation of cell cycle"/>
    <property type="evidence" value="ECO:0007669"/>
    <property type="project" value="TreeGrafter"/>
</dbReference>
<evidence type="ECO:0000256" key="1">
    <source>
        <dbReference type="SAM" id="Coils"/>
    </source>
</evidence>
<dbReference type="STRING" id="158441.A0A226ED54"/>
<gene>
    <name evidence="3" type="ORF">Fcan01_10278</name>
</gene>
<dbReference type="Pfam" id="PF04388">
    <property type="entry name" value="Hamartin"/>
    <property type="match status" value="2"/>
</dbReference>
<accession>A0A226ED54</accession>
<sequence length="1198" mass="133905">MNVVVSVAVESKKLDLAMDKVAERMGGSDVDVAKVFDLLESSNLELVQEIKTEICETFNKTKDNWLVAGLFEFYLYTGSQRCAEILYMISKEPHDKYLIDKITEGIRSPSKEIRKKTLEFFGQVVTKQPSWLYKVTQQSLFKELIRLLKDIFDVFGRLATWAQMSHNIPKEHLLHLQVGLYSLFHRLYAMYPCNFLSHLRHNFSSPEKRVVFLHTIMPMLEKVKMHPALVTSTKEGELLPQRWRSKEYHQVIAECSKISLDVYESSFPEEITPTFTRLGSLEFDSDPAASSSATTIARGGSLTTTTLGDWTIESLLKLPPSSLISQSMRTSDLTSLVTYLDDTSSTAPPTPLSVGGGGGPILLNRTTTSPPETAMEATPENTPIRDKVHFKVPPTPPPLAATAVQQLNFANIEHIKDKYANRPPYYFPQIQGVTSTPFNSVPSSPLPVSSNTTNTANSTEFPSTTNVLPTIMDTTHRQQYPLVRRDSIFDPAIVGTALPLRRDSLIFQRLQKVQLEQLNNQASQQSTDQQSSLEPSNYVPAVKPVQDSTLLPLPQRKASVPAPITIPPTHSSLHDSDPSSASSTSATSEFLSDRDRDRPTGGPLTPMLPSSGQSGILDPDLSLIALDEDSVVDNCKSVGCPKGGLHMADHKQMIAFAKRVSRLRFHSQCAPNGSDGTTGNQAPSPGTSPSSSTTGTSGLQHFKARLIKRSFSMPNIQKPVFCEESEVVVEIRGETSARTETPTQQQQQTAAPSISPTFDNQLIQQPVTSIDPVHQPYEHLFQQILPTVLSPPVDSRTLPSPHVLLDLCLMKAATLHNGAAKTDEVSMLRGQVALLHGQLLFERHRREAHALRNRRLAGKCREMQTLEEKNNSMRRENHNLEKDIVLLKQEVVTQRNMALVREKDLDSKISALEKKLETYRVELSQLKDSKCHAEIENNLLQEKYLALQKESDQKKADLFSLENEIKYLQKYLDLNSELKSAYDVSQKEILLLGELLRYQQEAKANYSNNSPDTRRYYQEEMDDVRQTCAEEIRGFKNALESKMSQCEALSGMIQDLEKKLEKREAIIMEQKLGLQEAARDHTEKLKEYQNKYEFVKACNHKLDLENLNLQEQITKLSYSSRSARARITSSPSNGEMSPAGNSNHSDVDSAASAAGYQLSPDNHPCFFGSPQFDLPPDDVKDFQGPSTSSAAIPQPRRE</sequence>
<name>A0A226ED54_FOLCA</name>
<feature type="region of interest" description="Disordered" evidence="2">
    <location>
        <begin position="444"/>
        <end position="466"/>
    </location>
</feature>
<feature type="coiled-coil region" evidence="1">
    <location>
        <begin position="1039"/>
        <end position="1091"/>
    </location>
</feature>
<dbReference type="AlphaFoldDB" id="A0A226ED54"/>
<dbReference type="SUPFAM" id="SSF48371">
    <property type="entry name" value="ARM repeat"/>
    <property type="match status" value="1"/>
</dbReference>
<protein>
    <submittedName>
        <fullName evidence="3">Hamartin</fullName>
    </submittedName>
</protein>
<dbReference type="EMBL" id="LNIX01000005">
    <property type="protein sequence ID" value="OXA54586.1"/>
    <property type="molecule type" value="Genomic_DNA"/>
</dbReference>
<reference evidence="3 4" key="1">
    <citation type="submission" date="2015-12" db="EMBL/GenBank/DDBJ databases">
        <title>The genome of Folsomia candida.</title>
        <authorList>
            <person name="Faddeeva A."/>
            <person name="Derks M.F."/>
            <person name="Anvar Y."/>
            <person name="Smit S."/>
            <person name="Van Straalen N."/>
            <person name="Roelofs D."/>
        </authorList>
    </citation>
    <scope>NUCLEOTIDE SEQUENCE [LARGE SCALE GENOMIC DNA]</scope>
    <source>
        <strain evidence="3 4">VU population</strain>
        <tissue evidence="3">Whole body</tissue>
    </source>
</reference>
<feature type="compositionally biased region" description="Low complexity" evidence="2">
    <location>
        <begin position="683"/>
        <end position="698"/>
    </location>
</feature>
<feature type="coiled-coil region" evidence="1">
    <location>
        <begin position="856"/>
        <end position="964"/>
    </location>
</feature>
<feature type="compositionally biased region" description="Low complexity" evidence="2">
    <location>
        <begin position="578"/>
        <end position="588"/>
    </location>
</feature>
<feature type="compositionally biased region" description="Polar residues" evidence="2">
    <location>
        <begin position="1133"/>
        <end position="1144"/>
    </location>
</feature>
<feature type="compositionally biased region" description="Low complexity" evidence="2">
    <location>
        <begin position="444"/>
        <end position="459"/>
    </location>
</feature>
<organism evidence="3 4">
    <name type="scientific">Folsomia candida</name>
    <name type="common">Springtail</name>
    <dbReference type="NCBI Taxonomy" id="158441"/>
    <lineage>
        <taxon>Eukaryota</taxon>
        <taxon>Metazoa</taxon>
        <taxon>Ecdysozoa</taxon>
        <taxon>Arthropoda</taxon>
        <taxon>Hexapoda</taxon>
        <taxon>Collembola</taxon>
        <taxon>Entomobryomorpha</taxon>
        <taxon>Isotomoidea</taxon>
        <taxon>Isotomidae</taxon>
        <taxon>Proisotominae</taxon>
        <taxon>Folsomia</taxon>
    </lineage>
</organism>
<keyword evidence="4" id="KW-1185">Reference proteome</keyword>
<dbReference type="GO" id="GO:0032007">
    <property type="term" value="P:negative regulation of TOR signaling"/>
    <property type="evidence" value="ECO:0007669"/>
    <property type="project" value="TreeGrafter"/>
</dbReference>
<evidence type="ECO:0000313" key="4">
    <source>
        <dbReference type="Proteomes" id="UP000198287"/>
    </source>
</evidence>
<feature type="region of interest" description="Disordered" evidence="2">
    <location>
        <begin position="667"/>
        <end position="698"/>
    </location>
</feature>
<feature type="region of interest" description="Disordered" evidence="2">
    <location>
        <begin position="1120"/>
        <end position="1198"/>
    </location>
</feature>
<dbReference type="InterPro" id="IPR016024">
    <property type="entry name" value="ARM-type_fold"/>
</dbReference>
<dbReference type="Proteomes" id="UP000198287">
    <property type="component" value="Unassembled WGS sequence"/>
</dbReference>
<evidence type="ECO:0000313" key="3">
    <source>
        <dbReference type="EMBL" id="OXA54586.1"/>
    </source>
</evidence>
<evidence type="ECO:0000256" key="2">
    <source>
        <dbReference type="SAM" id="MobiDB-lite"/>
    </source>
</evidence>